<keyword evidence="3" id="KW-1185">Reference proteome</keyword>
<dbReference type="SUPFAM" id="SSF109709">
    <property type="entry name" value="KorB DNA-binding domain-like"/>
    <property type="match status" value="1"/>
</dbReference>
<dbReference type="Gene3D" id="3.90.1530.10">
    <property type="entry name" value="Conserved hypothetical protein from pyrococcus furiosus pfu- 392566-001, ParB domain"/>
    <property type="match status" value="1"/>
</dbReference>
<protein>
    <submittedName>
        <fullName evidence="2">Chromosome partitioning protein ParB</fullName>
    </submittedName>
</protein>
<comment type="caution">
    <text evidence="2">The sequence shown here is derived from an EMBL/GenBank/DDBJ whole genome shotgun (WGS) entry which is preliminary data.</text>
</comment>
<name>A0A4S1W5Z7_9SPHN</name>
<gene>
    <name evidence="2" type="ORF">E5A74_18805</name>
</gene>
<dbReference type="InterPro" id="IPR036086">
    <property type="entry name" value="ParB/Sulfiredoxin_sf"/>
</dbReference>
<dbReference type="EMBL" id="SRXU01000010">
    <property type="protein sequence ID" value="TGX38274.1"/>
    <property type="molecule type" value="Genomic_DNA"/>
</dbReference>
<dbReference type="Proteomes" id="UP000309848">
    <property type="component" value="Unassembled WGS sequence"/>
</dbReference>
<organism evidence="2 3">
    <name type="scientific">Sphingomonas naasensis</name>
    <dbReference type="NCBI Taxonomy" id="1344951"/>
    <lineage>
        <taxon>Bacteria</taxon>
        <taxon>Pseudomonadati</taxon>
        <taxon>Pseudomonadota</taxon>
        <taxon>Alphaproteobacteria</taxon>
        <taxon>Sphingomonadales</taxon>
        <taxon>Sphingomonadaceae</taxon>
        <taxon>Sphingomonas</taxon>
    </lineage>
</organism>
<dbReference type="SUPFAM" id="SSF110849">
    <property type="entry name" value="ParB/Sulfiredoxin"/>
    <property type="match status" value="1"/>
</dbReference>
<dbReference type="InterPro" id="IPR003115">
    <property type="entry name" value="ParB_N"/>
</dbReference>
<evidence type="ECO:0000313" key="3">
    <source>
        <dbReference type="Proteomes" id="UP000309848"/>
    </source>
</evidence>
<reference evidence="2 3" key="1">
    <citation type="submission" date="2019-04" db="EMBL/GenBank/DDBJ databases">
        <title>Sphingomonas psychrotolerans sp. nov., isolated from soil in the Tianshan Mountains, Xinjiang, China.</title>
        <authorList>
            <person name="Luo Y."/>
            <person name="Sheng H."/>
        </authorList>
    </citation>
    <scope>NUCLEOTIDE SEQUENCE [LARGE SCALE GENOMIC DNA]</scope>
    <source>
        <strain evidence="2 3">KIS18-15</strain>
    </source>
</reference>
<dbReference type="Pfam" id="PF07506">
    <property type="entry name" value="RepB"/>
    <property type="match status" value="1"/>
</dbReference>
<feature type="domain" description="ParB-like N-terminal" evidence="1">
    <location>
        <begin position="21"/>
        <end position="112"/>
    </location>
</feature>
<dbReference type="SMART" id="SM00470">
    <property type="entry name" value="ParB"/>
    <property type="match status" value="1"/>
</dbReference>
<dbReference type="AlphaFoldDB" id="A0A4S1W5Z7"/>
<dbReference type="InterPro" id="IPR011111">
    <property type="entry name" value="Plasmid_RepB"/>
</dbReference>
<proteinExistence type="predicted"/>
<sequence>MTTKLASPVALAFETETLRIQIVDILPLRELAHSVRNSVKYGQIAASIGEVGIIEPPVVARDRDDPSKYHLLDGHLRVDILRLRGDLEVVCLVATEDEAFTYNRRVSRIATIQEHKMILNAIKKGVPEERLARALNVNISNIRAKRNLLVGICPEAAELLRDKHVPMNAFTELRKLMPIRQIAAAQMMVAMNRYSISYAKSIVAGTPDDELVAGRHKVLKGLTDEQVALMERESAALDREFRLIEQSYGADHLDLVLALGYIQRLLGNARIVRHLARHHADLLGEFQKLVDIPKAA</sequence>
<evidence type="ECO:0000259" key="1">
    <source>
        <dbReference type="SMART" id="SM00470"/>
    </source>
</evidence>
<evidence type="ECO:0000313" key="2">
    <source>
        <dbReference type="EMBL" id="TGX38274.1"/>
    </source>
</evidence>
<dbReference type="RefSeq" id="WP_135987178.1">
    <property type="nucleotide sequence ID" value="NZ_JAASQM010000003.1"/>
</dbReference>
<dbReference type="OrthoDB" id="7632576at2"/>
<accession>A0A4S1W5Z7</accession>